<evidence type="ECO:0000313" key="1">
    <source>
        <dbReference type="EMBL" id="ABZ99427.1"/>
    </source>
</evidence>
<dbReference type="RefSeq" id="WP_012390283.1">
    <property type="nucleotide sequence ID" value="NC_010602.1"/>
</dbReference>
<dbReference type="HOGENOM" id="CLU_1407251_0_0_12"/>
<reference evidence="1 2" key="1">
    <citation type="journal article" date="2008" name="PLoS ONE">
        <title>Genome sequence of the saprophyte Leptospira biflexa provides insights into the evolution of Leptospira and the pathogenesis of leptospirosis.</title>
        <authorList>
            <person name="Picardeau M."/>
            <person name="Bulach D.M."/>
            <person name="Bouchier C."/>
            <person name="Zuerner R.L."/>
            <person name="Zidane N."/>
            <person name="Wilson P.J."/>
            <person name="Creno S."/>
            <person name="Kuczek E.S."/>
            <person name="Bommezzadri S."/>
            <person name="Davis J.C."/>
            <person name="McGrath A."/>
            <person name="Johnson M.J."/>
            <person name="Boursaux-Eude C."/>
            <person name="Seemann T."/>
            <person name="Rouy Z."/>
            <person name="Coppel R.L."/>
            <person name="Rood J.I."/>
            <person name="Lajus A."/>
            <person name="Davies J.K."/>
            <person name="Medigue C."/>
            <person name="Adler B."/>
        </authorList>
    </citation>
    <scope>NUCLEOTIDE SEQUENCE [LARGE SCALE GENOMIC DNA]</scope>
    <source>
        <strain evidence="2">Patoc 1 / ATCC 23582 / Paris</strain>
    </source>
</reference>
<dbReference type="KEGG" id="lbi:LEPBI_I3363"/>
<accession>B0SRD5</accession>
<name>B0SRD5_LEPBP</name>
<dbReference type="STRING" id="456481.LEPBI_I3363"/>
<dbReference type="AlphaFoldDB" id="B0SRD5"/>
<organism evidence="1 2">
    <name type="scientific">Leptospira biflexa serovar Patoc (strain Patoc 1 / ATCC 23582 / Paris)</name>
    <dbReference type="NCBI Taxonomy" id="456481"/>
    <lineage>
        <taxon>Bacteria</taxon>
        <taxon>Pseudomonadati</taxon>
        <taxon>Spirochaetota</taxon>
        <taxon>Spirochaetia</taxon>
        <taxon>Leptospirales</taxon>
        <taxon>Leptospiraceae</taxon>
        <taxon>Leptospira</taxon>
    </lineage>
</organism>
<gene>
    <name evidence="1" type="ordered locus">LEPBI_I3363</name>
</gene>
<dbReference type="EMBL" id="CP000786">
    <property type="protein sequence ID" value="ABZ99427.1"/>
    <property type="molecule type" value="Genomic_DNA"/>
</dbReference>
<dbReference type="OrthoDB" id="341182at2"/>
<dbReference type="BioCyc" id="LBIF456481:LEPBI_RS16480-MONOMER"/>
<keyword evidence="2" id="KW-1185">Reference proteome</keyword>
<sequence length="193" mass="21898">MKQKTFIIIIIVGLLFNCKKENPEINTSNEIQNLKLEESKKILKERSSANLPLEGYSSVEEAVKQFLVEVRKTNQSESTELKSLVNQKEKDYILYPNILGYGTSLDVTPIEDYNKMISSFEVLALGKLKEKPYQVTDLKTIKVLVKSVQDYGKTKFHKIGLVIVTTPKGKVEITEIKSVMQLGNRYKVAILSP</sequence>
<proteinExistence type="predicted"/>
<dbReference type="Proteomes" id="UP000001847">
    <property type="component" value="Chromosome I"/>
</dbReference>
<evidence type="ECO:0000313" key="2">
    <source>
        <dbReference type="Proteomes" id="UP000001847"/>
    </source>
</evidence>
<protein>
    <submittedName>
        <fullName evidence="1">Uncharacterized protein</fullName>
    </submittedName>
</protein>